<dbReference type="AlphaFoldDB" id="A0AA40C885"/>
<dbReference type="EMBL" id="JAULSR010000002">
    <property type="protein sequence ID" value="KAK0628837.1"/>
    <property type="molecule type" value="Genomic_DNA"/>
</dbReference>
<gene>
    <name evidence="2" type="ORF">B0T17DRAFT_168085</name>
</gene>
<dbReference type="Pfam" id="PF17100">
    <property type="entry name" value="NACHT_N"/>
    <property type="match status" value="1"/>
</dbReference>
<feature type="domain" description="NWD NACHT-NTPase N-terminal" evidence="1">
    <location>
        <begin position="3"/>
        <end position="141"/>
    </location>
</feature>
<sequence length="154" mass="17632">MANNFMKDVASASPALSIAWTGINVLLQPLLSLPKEAATRAECLELISSIIAKTGMREELYHRRYESSKTSLDDSAAKFVRSHVEYKSALKELYVCVLRLQATFVMYLSHGTPAQIARDMMSWNKWDSLKEEIRTKDSEFDKVQEVFKDMEYQV</sequence>
<evidence type="ECO:0000313" key="2">
    <source>
        <dbReference type="EMBL" id="KAK0628837.1"/>
    </source>
</evidence>
<organism evidence="2 3">
    <name type="scientific">Bombardia bombarda</name>
    <dbReference type="NCBI Taxonomy" id="252184"/>
    <lineage>
        <taxon>Eukaryota</taxon>
        <taxon>Fungi</taxon>
        <taxon>Dikarya</taxon>
        <taxon>Ascomycota</taxon>
        <taxon>Pezizomycotina</taxon>
        <taxon>Sordariomycetes</taxon>
        <taxon>Sordariomycetidae</taxon>
        <taxon>Sordariales</taxon>
        <taxon>Lasiosphaeriaceae</taxon>
        <taxon>Bombardia</taxon>
    </lineage>
</organism>
<evidence type="ECO:0000313" key="3">
    <source>
        <dbReference type="Proteomes" id="UP001174934"/>
    </source>
</evidence>
<name>A0AA40C885_9PEZI</name>
<accession>A0AA40C885</accession>
<protein>
    <recommendedName>
        <fullName evidence="1">NWD NACHT-NTPase N-terminal domain-containing protein</fullName>
    </recommendedName>
</protein>
<dbReference type="InterPro" id="IPR031359">
    <property type="entry name" value="NACHT_N"/>
</dbReference>
<evidence type="ECO:0000259" key="1">
    <source>
        <dbReference type="Pfam" id="PF17100"/>
    </source>
</evidence>
<dbReference type="Proteomes" id="UP001174934">
    <property type="component" value="Unassembled WGS sequence"/>
</dbReference>
<comment type="caution">
    <text evidence="2">The sequence shown here is derived from an EMBL/GenBank/DDBJ whole genome shotgun (WGS) entry which is preliminary data.</text>
</comment>
<keyword evidence="3" id="KW-1185">Reference proteome</keyword>
<proteinExistence type="predicted"/>
<reference evidence="2" key="1">
    <citation type="submission" date="2023-06" db="EMBL/GenBank/DDBJ databases">
        <title>Genome-scale phylogeny and comparative genomics of the fungal order Sordariales.</title>
        <authorList>
            <consortium name="Lawrence Berkeley National Laboratory"/>
            <person name="Hensen N."/>
            <person name="Bonometti L."/>
            <person name="Westerberg I."/>
            <person name="Brannstrom I.O."/>
            <person name="Guillou S."/>
            <person name="Cros-Aarteil S."/>
            <person name="Calhoun S."/>
            <person name="Haridas S."/>
            <person name="Kuo A."/>
            <person name="Mondo S."/>
            <person name="Pangilinan J."/>
            <person name="Riley R."/>
            <person name="LaButti K."/>
            <person name="Andreopoulos B."/>
            <person name="Lipzen A."/>
            <person name="Chen C."/>
            <person name="Yanf M."/>
            <person name="Daum C."/>
            <person name="Ng V."/>
            <person name="Clum A."/>
            <person name="Steindorff A."/>
            <person name="Ohm R."/>
            <person name="Martin F."/>
            <person name="Silar P."/>
            <person name="Natvig D."/>
            <person name="Lalanne C."/>
            <person name="Gautier V."/>
            <person name="Ament-velasquez S.L."/>
            <person name="Kruys A."/>
            <person name="Hutchinson M.I."/>
            <person name="Powell A.J."/>
            <person name="Barry K."/>
            <person name="Miller A.N."/>
            <person name="Grigoriev I.V."/>
            <person name="Debuchy R."/>
            <person name="Gladieux P."/>
            <person name="Thoren M.H."/>
            <person name="Johannesson H."/>
        </authorList>
    </citation>
    <scope>NUCLEOTIDE SEQUENCE</scope>
    <source>
        <strain evidence="2">SMH3391-2</strain>
    </source>
</reference>